<dbReference type="PANTHER" id="PTHR31429:SF50">
    <property type="entry name" value="WRKY DOMAIN-CONTAINING PROTEIN"/>
    <property type="match status" value="1"/>
</dbReference>
<dbReference type="Proteomes" id="UP001454036">
    <property type="component" value="Unassembled WGS sequence"/>
</dbReference>
<sequence>MELVGKEARRVYKEMDFFSSSSGSDSSRIEMKRESSEDGQSNELDVINIGLNLLTTNMHASERYKVDDNKDGPTKQLDMDKRSTSNESIVLKAELDRMNSENNRLRAVLDQVKHKYYELQHHIMTVVQHQQISKAENQQPHKIVDPQSEARKQQILSPKQVMNLGRRPDHNADSASHEDEDDNNNIQHLIANNKVPRLDSSYGNDDNDESAAEATMKKARVSVRARSEAPMISDGCQWRKYGQKMAKGNPCPRAYYRCTMGVGCPVRKQVQRCAEDRSILVTTYEGKHNHPLPPAAMAMASTTSAAATMLLSGSSMSSPNGQITPFHTFAPSIFSSSSSSCSSSQMATLSASAPFPTITLDLTNPSFNGKSSQFKLPQDFQLFQSTVSNNGHFSPGALPFNQILSNQSTLANNNGQFSKEFMDAATTAITTDPSFSSALMAAVASIMENKSVPNINNNANSEMARNMSERSMLNTDFVER</sequence>
<keyword evidence="11" id="KW-1185">Reference proteome</keyword>
<dbReference type="InterPro" id="IPR003657">
    <property type="entry name" value="WRKY_dom"/>
</dbReference>
<dbReference type="PANTHER" id="PTHR31429">
    <property type="entry name" value="WRKY TRANSCRIPTION FACTOR 36-RELATED"/>
    <property type="match status" value="1"/>
</dbReference>
<feature type="region of interest" description="Disordered" evidence="8">
    <location>
        <begin position="65"/>
        <end position="84"/>
    </location>
</feature>
<keyword evidence="2" id="KW-0805">Transcription regulation</keyword>
<evidence type="ECO:0000313" key="11">
    <source>
        <dbReference type="Proteomes" id="UP001454036"/>
    </source>
</evidence>
<keyword evidence="3" id="KW-0175">Coiled coil</keyword>
<evidence type="ECO:0000256" key="7">
    <source>
        <dbReference type="ARBA" id="ARBA00061007"/>
    </source>
</evidence>
<comment type="caution">
    <text evidence="10">The sequence shown here is derived from an EMBL/GenBank/DDBJ whole genome shotgun (WGS) entry which is preliminary data.</text>
</comment>
<dbReference type="Pfam" id="PF03106">
    <property type="entry name" value="WRKY"/>
    <property type="match status" value="1"/>
</dbReference>
<dbReference type="GO" id="GO:0003700">
    <property type="term" value="F:DNA-binding transcription factor activity"/>
    <property type="evidence" value="ECO:0007669"/>
    <property type="project" value="InterPro"/>
</dbReference>
<feature type="region of interest" description="Disordered" evidence="8">
    <location>
        <begin position="18"/>
        <end position="41"/>
    </location>
</feature>
<keyword evidence="6" id="KW-0539">Nucleus</keyword>
<dbReference type="InterPro" id="IPR044810">
    <property type="entry name" value="WRKY_plant"/>
</dbReference>
<comment type="subcellular location">
    <subcellularLocation>
        <location evidence="1">Nucleus</location>
    </subcellularLocation>
</comment>
<gene>
    <name evidence="10" type="ORF">LIER_13155</name>
</gene>
<dbReference type="FunFam" id="2.20.25.80:FF:000002">
    <property type="entry name" value="probable WRKY transcription factor 31"/>
    <property type="match status" value="1"/>
</dbReference>
<evidence type="ECO:0000256" key="4">
    <source>
        <dbReference type="ARBA" id="ARBA00023125"/>
    </source>
</evidence>
<evidence type="ECO:0000256" key="2">
    <source>
        <dbReference type="ARBA" id="ARBA00023015"/>
    </source>
</evidence>
<dbReference type="SUPFAM" id="SSF118290">
    <property type="entry name" value="WRKY DNA-binding domain"/>
    <property type="match status" value="1"/>
</dbReference>
<evidence type="ECO:0000313" key="10">
    <source>
        <dbReference type="EMBL" id="GAA0155423.1"/>
    </source>
</evidence>
<evidence type="ECO:0000256" key="6">
    <source>
        <dbReference type="ARBA" id="ARBA00023242"/>
    </source>
</evidence>
<feature type="compositionally biased region" description="Basic and acidic residues" evidence="8">
    <location>
        <begin position="27"/>
        <end position="36"/>
    </location>
</feature>
<keyword evidence="5" id="KW-0804">Transcription</keyword>
<evidence type="ECO:0000256" key="5">
    <source>
        <dbReference type="ARBA" id="ARBA00023163"/>
    </source>
</evidence>
<feature type="compositionally biased region" description="Polar residues" evidence="8">
    <location>
        <begin position="131"/>
        <end position="140"/>
    </location>
</feature>
<feature type="compositionally biased region" description="Basic and acidic residues" evidence="8">
    <location>
        <begin position="142"/>
        <end position="152"/>
    </location>
</feature>
<dbReference type="SMART" id="SM00774">
    <property type="entry name" value="WRKY"/>
    <property type="match status" value="1"/>
</dbReference>
<evidence type="ECO:0000256" key="8">
    <source>
        <dbReference type="SAM" id="MobiDB-lite"/>
    </source>
</evidence>
<evidence type="ECO:0000259" key="9">
    <source>
        <dbReference type="PROSITE" id="PS50811"/>
    </source>
</evidence>
<protein>
    <submittedName>
        <fullName evidence="10">DNA-binding transcription factor</fullName>
    </submittedName>
</protein>
<comment type="similarity">
    <text evidence="7">Belongs to the WRKY group II-b family.</text>
</comment>
<accession>A0AAV3PVY7</accession>
<evidence type="ECO:0000256" key="1">
    <source>
        <dbReference type="ARBA" id="ARBA00004123"/>
    </source>
</evidence>
<dbReference type="GO" id="GO:0043565">
    <property type="term" value="F:sequence-specific DNA binding"/>
    <property type="evidence" value="ECO:0007669"/>
    <property type="project" value="InterPro"/>
</dbReference>
<keyword evidence="4 10" id="KW-0238">DNA-binding</keyword>
<feature type="region of interest" description="Disordered" evidence="8">
    <location>
        <begin position="131"/>
        <end position="183"/>
    </location>
</feature>
<dbReference type="PROSITE" id="PS50811">
    <property type="entry name" value="WRKY"/>
    <property type="match status" value="1"/>
</dbReference>
<dbReference type="EMBL" id="BAABME010002618">
    <property type="protein sequence ID" value="GAA0155423.1"/>
    <property type="molecule type" value="Genomic_DNA"/>
</dbReference>
<evidence type="ECO:0000256" key="3">
    <source>
        <dbReference type="ARBA" id="ARBA00023054"/>
    </source>
</evidence>
<dbReference type="GO" id="GO:0005634">
    <property type="term" value="C:nucleus"/>
    <property type="evidence" value="ECO:0007669"/>
    <property type="project" value="UniProtKB-SubCell"/>
</dbReference>
<dbReference type="Gene3D" id="2.20.25.80">
    <property type="entry name" value="WRKY domain"/>
    <property type="match status" value="1"/>
</dbReference>
<organism evidence="10 11">
    <name type="scientific">Lithospermum erythrorhizon</name>
    <name type="common">Purple gromwell</name>
    <name type="synonym">Lithospermum officinale var. erythrorhizon</name>
    <dbReference type="NCBI Taxonomy" id="34254"/>
    <lineage>
        <taxon>Eukaryota</taxon>
        <taxon>Viridiplantae</taxon>
        <taxon>Streptophyta</taxon>
        <taxon>Embryophyta</taxon>
        <taxon>Tracheophyta</taxon>
        <taxon>Spermatophyta</taxon>
        <taxon>Magnoliopsida</taxon>
        <taxon>eudicotyledons</taxon>
        <taxon>Gunneridae</taxon>
        <taxon>Pentapetalae</taxon>
        <taxon>asterids</taxon>
        <taxon>lamiids</taxon>
        <taxon>Boraginales</taxon>
        <taxon>Boraginaceae</taxon>
        <taxon>Boraginoideae</taxon>
        <taxon>Lithospermeae</taxon>
        <taxon>Lithospermum</taxon>
    </lineage>
</organism>
<feature type="compositionally biased region" description="Basic and acidic residues" evidence="8">
    <location>
        <begin position="166"/>
        <end position="177"/>
    </location>
</feature>
<dbReference type="AlphaFoldDB" id="A0AAV3PVY7"/>
<dbReference type="InterPro" id="IPR036576">
    <property type="entry name" value="WRKY_dom_sf"/>
</dbReference>
<feature type="domain" description="WRKY" evidence="9">
    <location>
        <begin position="227"/>
        <end position="293"/>
    </location>
</feature>
<name>A0AAV3PVY7_LITER</name>
<reference evidence="10 11" key="1">
    <citation type="submission" date="2024-01" db="EMBL/GenBank/DDBJ databases">
        <title>The complete chloroplast genome sequence of Lithospermum erythrorhizon: insights into the phylogenetic relationship among Boraginaceae species and the maternal lineages of purple gromwells.</title>
        <authorList>
            <person name="Okada T."/>
            <person name="Watanabe K."/>
        </authorList>
    </citation>
    <scope>NUCLEOTIDE SEQUENCE [LARGE SCALE GENOMIC DNA]</scope>
</reference>
<proteinExistence type="inferred from homology"/>